<evidence type="ECO:0000256" key="1">
    <source>
        <dbReference type="ARBA" id="ARBA00044755"/>
    </source>
</evidence>
<dbReference type="AlphaFoldDB" id="A0A377YX21"/>
<dbReference type="PANTHER" id="PTHR35024">
    <property type="entry name" value="HYPOTHETICAL CYTOSOLIC PROTEIN"/>
    <property type="match status" value="1"/>
</dbReference>
<evidence type="ECO:0000313" key="3">
    <source>
        <dbReference type="EMBL" id="STU55357.1"/>
    </source>
</evidence>
<gene>
    <name evidence="3" type="ORF">NCTC10313_00648</name>
</gene>
<name>A0A377YX21_KLEPO</name>
<sequence>MQARWRAWRPPARLSLSSSIANGTRLTRCLLRKIKRNLRYQKQPRLRQLTQNPKRSASKKHETTVIASGVHFVGNIVASGHVYIHGQVTGNIEAKEHLIKVMREGQVEGNVSCRELIIDGKVQGQCHGDSITIEEHGHLEGTLAYRALAIKKGGVFSGRAEMLAAAENKSHILGLVADAPSKADAEPVRPQSA</sequence>
<proteinExistence type="inferred from homology"/>
<dbReference type="EMBL" id="UGLW01000003">
    <property type="protein sequence ID" value="STU55357.1"/>
    <property type="molecule type" value="Genomic_DNA"/>
</dbReference>
<dbReference type="Proteomes" id="UP000254487">
    <property type="component" value="Unassembled WGS sequence"/>
</dbReference>
<dbReference type="InterPro" id="IPR007607">
    <property type="entry name" value="BacA/B"/>
</dbReference>
<reference evidence="3 4" key="1">
    <citation type="submission" date="2018-06" db="EMBL/GenBank/DDBJ databases">
        <authorList>
            <consortium name="Pathogen Informatics"/>
            <person name="Doyle S."/>
        </authorList>
    </citation>
    <scope>NUCLEOTIDE SEQUENCE [LARGE SCALE GENOMIC DNA]</scope>
    <source>
        <strain evidence="3 4">NCTC10313</strain>
    </source>
</reference>
<evidence type="ECO:0000313" key="4">
    <source>
        <dbReference type="Proteomes" id="UP000254487"/>
    </source>
</evidence>
<comment type="similarity">
    <text evidence="1">Belongs to the bactofilin family.</text>
</comment>
<protein>
    <submittedName>
        <fullName evidence="3">Ccm domain protein</fullName>
    </submittedName>
</protein>
<accession>A0A377YX21</accession>
<dbReference type="Pfam" id="PF04519">
    <property type="entry name" value="Bactofilin"/>
    <property type="match status" value="1"/>
</dbReference>
<dbReference type="PANTHER" id="PTHR35024:SF4">
    <property type="entry name" value="POLYMER-FORMING CYTOSKELETAL PROTEIN"/>
    <property type="match status" value="1"/>
</dbReference>
<organism evidence="3 4">
    <name type="scientific">Klebsiella pneumoniae subsp. ozaenae</name>
    <dbReference type="NCBI Taxonomy" id="574"/>
    <lineage>
        <taxon>Bacteria</taxon>
        <taxon>Pseudomonadati</taxon>
        <taxon>Pseudomonadota</taxon>
        <taxon>Gammaproteobacteria</taxon>
        <taxon>Enterobacterales</taxon>
        <taxon>Enterobacteriaceae</taxon>
        <taxon>Klebsiella/Raoultella group</taxon>
        <taxon>Klebsiella</taxon>
        <taxon>Klebsiella pneumoniae complex</taxon>
    </lineage>
</organism>
<feature type="region of interest" description="Disordered" evidence="2">
    <location>
        <begin position="42"/>
        <end position="61"/>
    </location>
</feature>
<dbReference type="STRING" id="1218098.GCA_001598715_00080"/>
<evidence type="ECO:0000256" key="2">
    <source>
        <dbReference type="SAM" id="MobiDB-lite"/>
    </source>
</evidence>